<keyword evidence="5" id="KW-0762">Sugar transport</keyword>
<dbReference type="GeneID" id="36836455"/>
<dbReference type="PROSITE" id="PS50928">
    <property type="entry name" value="ABC_TM1"/>
    <property type="match status" value="1"/>
</dbReference>
<dbReference type="Proteomes" id="UP000248410">
    <property type="component" value="Chromosome"/>
</dbReference>
<feature type="transmembrane region" description="Helical" evidence="9">
    <location>
        <begin position="143"/>
        <end position="161"/>
    </location>
</feature>
<organism evidence="11 12">
    <name type="scientific">Acidianus sulfidivorans JP7</name>
    <dbReference type="NCBI Taxonomy" id="619593"/>
    <lineage>
        <taxon>Archaea</taxon>
        <taxon>Thermoproteota</taxon>
        <taxon>Thermoprotei</taxon>
        <taxon>Sulfolobales</taxon>
        <taxon>Sulfolobaceae</taxon>
        <taxon>Acidianus</taxon>
    </lineage>
</organism>
<dbReference type="CDD" id="cd06261">
    <property type="entry name" value="TM_PBP2"/>
    <property type="match status" value="1"/>
</dbReference>
<protein>
    <submittedName>
        <fullName evidence="11">Carbohydrate ABC transporter permease</fullName>
    </submittedName>
</protein>
<dbReference type="EMBL" id="CP029288">
    <property type="protein sequence ID" value="AWR96218.1"/>
    <property type="molecule type" value="Genomic_DNA"/>
</dbReference>
<gene>
    <name evidence="11" type="ORF">DFR86_00760</name>
</gene>
<keyword evidence="6 9" id="KW-0812">Transmembrane</keyword>
<evidence type="ECO:0000313" key="12">
    <source>
        <dbReference type="Proteomes" id="UP000248410"/>
    </source>
</evidence>
<evidence type="ECO:0000259" key="10">
    <source>
        <dbReference type="PROSITE" id="PS50928"/>
    </source>
</evidence>
<evidence type="ECO:0000256" key="5">
    <source>
        <dbReference type="ARBA" id="ARBA00022597"/>
    </source>
</evidence>
<dbReference type="InterPro" id="IPR050901">
    <property type="entry name" value="BP-dep_ABC_trans_perm"/>
</dbReference>
<dbReference type="OrthoDB" id="57451at2157"/>
<dbReference type="AlphaFoldDB" id="A0A2U9IJJ1"/>
<evidence type="ECO:0000256" key="4">
    <source>
        <dbReference type="ARBA" id="ARBA00022475"/>
    </source>
</evidence>
<dbReference type="Pfam" id="PF00528">
    <property type="entry name" value="BPD_transp_1"/>
    <property type="match status" value="1"/>
</dbReference>
<dbReference type="InterPro" id="IPR000515">
    <property type="entry name" value="MetI-like"/>
</dbReference>
<name>A0A2U9IJJ1_9CREN</name>
<keyword evidence="7 9" id="KW-1133">Transmembrane helix</keyword>
<dbReference type="GO" id="GO:0055085">
    <property type="term" value="P:transmembrane transport"/>
    <property type="evidence" value="ECO:0007669"/>
    <property type="project" value="InterPro"/>
</dbReference>
<comment type="similarity">
    <text evidence="2">Belongs to the binding-protein-dependent transport system permease family. MalFG subfamily.</text>
</comment>
<evidence type="ECO:0000256" key="6">
    <source>
        <dbReference type="ARBA" id="ARBA00022692"/>
    </source>
</evidence>
<dbReference type="GO" id="GO:0005886">
    <property type="term" value="C:plasma membrane"/>
    <property type="evidence" value="ECO:0007669"/>
    <property type="project" value="UniProtKB-SubCell"/>
</dbReference>
<dbReference type="InterPro" id="IPR035906">
    <property type="entry name" value="MetI-like_sf"/>
</dbReference>
<evidence type="ECO:0000313" key="11">
    <source>
        <dbReference type="EMBL" id="AWR96218.1"/>
    </source>
</evidence>
<dbReference type="PANTHER" id="PTHR32243">
    <property type="entry name" value="MALTOSE TRANSPORT SYSTEM PERMEASE-RELATED"/>
    <property type="match status" value="1"/>
</dbReference>
<keyword evidence="3 9" id="KW-0813">Transport</keyword>
<evidence type="ECO:0000256" key="7">
    <source>
        <dbReference type="ARBA" id="ARBA00022989"/>
    </source>
</evidence>
<feature type="transmembrane region" description="Helical" evidence="9">
    <location>
        <begin position="69"/>
        <end position="91"/>
    </location>
</feature>
<evidence type="ECO:0000256" key="3">
    <source>
        <dbReference type="ARBA" id="ARBA00022448"/>
    </source>
</evidence>
<evidence type="ECO:0000256" key="8">
    <source>
        <dbReference type="ARBA" id="ARBA00023136"/>
    </source>
</evidence>
<feature type="transmembrane region" description="Helical" evidence="9">
    <location>
        <begin position="207"/>
        <end position="226"/>
    </location>
</feature>
<feature type="transmembrane region" description="Helical" evidence="9">
    <location>
        <begin position="182"/>
        <end position="201"/>
    </location>
</feature>
<comment type="subcellular location">
    <subcellularLocation>
        <location evidence="1 9">Cell membrane</location>
        <topology evidence="1 9">Multi-pass membrane protein</topology>
    </subcellularLocation>
</comment>
<evidence type="ECO:0000256" key="9">
    <source>
        <dbReference type="RuleBase" id="RU363032"/>
    </source>
</evidence>
<proteinExistence type="inferred from homology"/>
<feature type="transmembrane region" description="Helical" evidence="9">
    <location>
        <begin position="233"/>
        <end position="253"/>
    </location>
</feature>
<keyword evidence="4" id="KW-1003">Cell membrane</keyword>
<reference evidence="11 12" key="1">
    <citation type="submission" date="2018-05" db="EMBL/GenBank/DDBJ databases">
        <title>Complete Genome Sequences of Extremely Thermoacidophilic, Metal-Mobilizing Type-Strain Members of the Archaeal Family Sulfolobaceae: Acidianus brierleyi DSM-1651T, Acidianus sulfidivorans DSM-18786T, Metallosphaera hakonensis DSM-7519T, and Metallosphaera prunae DSM-10039T.</title>
        <authorList>
            <person name="Counts J.A."/>
            <person name="Kelly R.M."/>
        </authorList>
    </citation>
    <scope>NUCLEOTIDE SEQUENCE [LARGE SCALE GENOMIC DNA]</scope>
    <source>
        <strain evidence="11 12">JP7</strain>
    </source>
</reference>
<keyword evidence="8 9" id="KW-0472">Membrane</keyword>
<keyword evidence="12" id="KW-1185">Reference proteome</keyword>
<dbReference type="KEGG" id="asul:DFR86_00760"/>
<evidence type="ECO:0000256" key="1">
    <source>
        <dbReference type="ARBA" id="ARBA00004651"/>
    </source>
</evidence>
<evidence type="ECO:0000256" key="2">
    <source>
        <dbReference type="ARBA" id="ARBA00009047"/>
    </source>
</evidence>
<dbReference type="Gene3D" id="1.10.3720.10">
    <property type="entry name" value="MetI-like"/>
    <property type="match status" value="1"/>
</dbReference>
<feature type="transmembrane region" description="Helical" evidence="9">
    <location>
        <begin position="98"/>
        <end position="123"/>
    </location>
</feature>
<feature type="transmembrane region" description="Helical" evidence="9">
    <location>
        <begin position="6"/>
        <end position="31"/>
    </location>
</feature>
<dbReference type="PANTHER" id="PTHR32243:SF50">
    <property type="entry name" value="MALTOSE_MALTODEXTRIN TRANSPORT SYSTEM PERMEASE PROTEIN MALG"/>
    <property type="match status" value="1"/>
</dbReference>
<accession>A0A2U9IJJ1</accession>
<sequence length="268" mass="29327">MSNKLVYVGVVIFTIYFLFPLYVLLMIAFSPAKYTIESVYPPLYFKGFTLGNLVFAFTQYNFIGPFFKSLAVATLVGIIALLIGIPAGYGLSRLPGKVAYPVLILLLITNMVPGIVVAIPISAEFIKLGLYDSIPGLALVQELITLPLAVFILQGTFSSISRDIEYQAKIDGASTFSFLKNILLPMASPGIAAAFLISWMFSWDEFTYAIILSPIHPTLPIEIYINITRGNELAAVAFSLVFTVPVIILTIALQKYLKGEYLTGGLKS</sequence>
<dbReference type="SUPFAM" id="SSF161098">
    <property type="entry name" value="MetI-like"/>
    <property type="match status" value="1"/>
</dbReference>
<dbReference type="RefSeq" id="WP_110379108.1">
    <property type="nucleotide sequence ID" value="NZ_CP029288.2"/>
</dbReference>
<feature type="domain" description="ABC transmembrane type-1" evidence="10">
    <location>
        <begin position="66"/>
        <end position="253"/>
    </location>
</feature>